<dbReference type="RefSeq" id="WP_246095278.1">
    <property type="nucleotide sequence ID" value="NZ_CP133762.1"/>
</dbReference>
<evidence type="ECO:0000313" key="2">
    <source>
        <dbReference type="EMBL" id="WMX43592.1"/>
    </source>
</evidence>
<dbReference type="Proteomes" id="UP001250858">
    <property type="component" value="Chromosome"/>
</dbReference>
<gene>
    <name evidence="2" type="ORF">RGF97_00065</name>
    <name evidence="3" type="ORF">RGF97_33205</name>
</gene>
<protein>
    <submittedName>
        <fullName evidence="3">Uncharacterized protein</fullName>
    </submittedName>
</protein>
<feature type="region of interest" description="Disordered" evidence="1">
    <location>
        <begin position="1"/>
        <end position="20"/>
    </location>
</feature>
<dbReference type="EMBL" id="CP133762">
    <property type="protein sequence ID" value="WMX43592.1"/>
    <property type="molecule type" value="Genomic_DNA"/>
</dbReference>
<proteinExistence type="predicted"/>
<name>A0ABY9S419_9ACTN</name>
<feature type="region of interest" description="Disordered" evidence="1">
    <location>
        <begin position="51"/>
        <end position="85"/>
    </location>
</feature>
<evidence type="ECO:0000313" key="4">
    <source>
        <dbReference type="Proteomes" id="UP001250858"/>
    </source>
</evidence>
<accession>A0ABY9S419</accession>
<reference evidence="3 4" key="1">
    <citation type="submission" date="2023-09" db="EMBL/GenBank/DDBJ databases">
        <title>Complete genome of Streptomyces roseicoloratus T14.</title>
        <authorList>
            <person name="Bashizi T."/>
            <person name="Kim M.-J."/>
            <person name="Lee G."/>
            <person name="Tagele S.B."/>
            <person name="Shin J.-H."/>
        </authorList>
    </citation>
    <scope>NUCLEOTIDE SEQUENCE [LARGE SCALE GENOMIC DNA]</scope>
    <source>
        <strain evidence="3 4">T14</strain>
    </source>
</reference>
<organism evidence="3 4">
    <name type="scientific">Streptomyces roseicoloratus</name>
    <dbReference type="NCBI Taxonomy" id="2508722"/>
    <lineage>
        <taxon>Bacteria</taxon>
        <taxon>Bacillati</taxon>
        <taxon>Actinomycetota</taxon>
        <taxon>Actinomycetes</taxon>
        <taxon>Kitasatosporales</taxon>
        <taxon>Streptomycetaceae</taxon>
        <taxon>Streptomyces</taxon>
    </lineage>
</organism>
<evidence type="ECO:0000256" key="1">
    <source>
        <dbReference type="SAM" id="MobiDB-lite"/>
    </source>
</evidence>
<evidence type="ECO:0000313" key="3">
    <source>
        <dbReference type="EMBL" id="WMX48683.1"/>
    </source>
</evidence>
<dbReference type="EMBL" id="CP133762">
    <property type="protein sequence ID" value="WMX48683.1"/>
    <property type="molecule type" value="Genomic_DNA"/>
</dbReference>
<keyword evidence="4" id="KW-1185">Reference proteome</keyword>
<sequence>MVPRDGDRLDDHQRRRDERKLQVPISSFRRWVHATLPDEAATSQVTVLRDDIEPGSETQIDHDFPGPPAFDPAQRSPGYSTPHAR</sequence>